<keyword evidence="4" id="KW-1185">Reference proteome</keyword>
<proteinExistence type="predicted"/>
<keyword evidence="1" id="KW-1133">Transmembrane helix</keyword>
<feature type="transmembrane region" description="Helical" evidence="1">
    <location>
        <begin position="40"/>
        <end position="59"/>
    </location>
</feature>
<feature type="domain" description="Gliding motility protein GldL-like N-terminal" evidence="2">
    <location>
        <begin position="16"/>
        <end position="64"/>
    </location>
</feature>
<dbReference type="RefSeq" id="WP_379013527.1">
    <property type="nucleotide sequence ID" value="NZ_JBHSDC010000012.1"/>
</dbReference>
<dbReference type="NCBIfam" id="TIGR03513">
    <property type="entry name" value="GldL_gliding"/>
    <property type="match status" value="1"/>
</dbReference>
<organism evidence="3 4">
    <name type="scientific">Parasediminibacterium paludis</name>
    <dbReference type="NCBI Taxonomy" id="908966"/>
    <lineage>
        <taxon>Bacteria</taxon>
        <taxon>Pseudomonadati</taxon>
        <taxon>Bacteroidota</taxon>
        <taxon>Chitinophagia</taxon>
        <taxon>Chitinophagales</taxon>
        <taxon>Chitinophagaceae</taxon>
        <taxon>Parasediminibacterium</taxon>
    </lineage>
</organism>
<evidence type="ECO:0000256" key="1">
    <source>
        <dbReference type="SAM" id="Phobius"/>
    </source>
</evidence>
<sequence length="248" mass="26048">MSAGLSKGQNKLLNFVVCVGAAIVIVGALFKIMHYPGSEYLLPIGLITEAGIFLVYAFLPPPVDGHAPTVEVATGNPALKSMEKMLAEADITPANLSKLSSGFQKLGSTVDKMGEIGDVVKSTADFATKSKDAAAAFGNVSMAVTKATDSLNAFSGASDSAKQFHGQIQVLTKNLASINTVYELELQESNNHLKALNQFYGKLAQASSAMQTSAEDAIKAKEQIAALASNLSKLNQVYGNMLTAMQGR</sequence>
<evidence type="ECO:0000259" key="2">
    <source>
        <dbReference type="Pfam" id="PF22827"/>
    </source>
</evidence>
<dbReference type="EMBL" id="JBHSDC010000012">
    <property type="protein sequence ID" value="MFC4231895.1"/>
    <property type="molecule type" value="Genomic_DNA"/>
</dbReference>
<evidence type="ECO:0000313" key="3">
    <source>
        <dbReference type="EMBL" id="MFC4231895.1"/>
    </source>
</evidence>
<accession>A0ABV8PYL9</accession>
<gene>
    <name evidence="3" type="primary">gldL</name>
    <name evidence="3" type="ORF">ACFOW1_08330</name>
</gene>
<keyword evidence="1" id="KW-0472">Membrane</keyword>
<keyword evidence="1" id="KW-0812">Transmembrane</keyword>
<evidence type="ECO:0000313" key="4">
    <source>
        <dbReference type="Proteomes" id="UP001595906"/>
    </source>
</evidence>
<feature type="transmembrane region" description="Helical" evidence="1">
    <location>
        <begin position="12"/>
        <end position="34"/>
    </location>
</feature>
<comment type="caution">
    <text evidence="3">The sequence shown here is derived from an EMBL/GenBank/DDBJ whole genome shotgun (WGS) entry which is preliminary data.</text>
</comment>
<dbReference type="Proteomes" id="UP001595906">
    <property type="component" value="Unassembled WGS sequence"/>
</dbReference>
<dbReference type="InterPro" id="IPR055087">
    <property type="entry name" value="GldL-like_N"/>
</dbReference>
<name>A0ABV8PYL9_9BACT</name>
<reference evidence="4" key="1">
    <citation type="journal article" date="2019" name="Int. J. Syst. Evol. Microbiol.">
        <title>The Global Catalogue of Microorganisms (GCM) 10K type strain sequencing project: providing services to taxonomists for standard genome sequencing and annotation.</title>
        <authorList>
            <consortium name="The Broad Institute Genomics Platform"/>
            <consortium name="The Broad Institute Genome Sequencing Center for Infectious Disease"/>
            <person name="Wu L."/>
            <person name="Ma J."/>
        </authorList>
    </citation>
    <scope>NUCLEOTIDE SEQUENCE [LARGE SCALE GENOMIC DNA]</scope>
    <source>
        <strain evidence="4">CECT 8010</strain>
    </source>
</reference>
<dbReference type="Pfam" id="PF22827">
    <property type="entry name" value="GldL_N"/>
    <property type="match status" value="1"/>
</dbReference>
<protein>
    <submittedName>
        <fullName evidence="3">Gliding motility protein GldL</fullName>
    </submittedName>
</protein>
<dbReference type="InterPro" id="IPR019852">
    <property type="entry name" value="Motility-assoc_prot_GldL"/>
</dbReference>